<dbReference type="AlphaFoldDB" id="A0A918JIM6"/>
<dbReference type="EMBL" id="BMUE01000025">
    <property type="protein sequence ID" value="GGW80514.1"/>
    <property type="molecule type" value="Genomic_DNA"/>
</dbReference>
<comment type="similarity">
    <text evidence="1">Belongs to the sigma-70 factor family. ECF subfamily.</text>
</comment>
<dbReference type="NCBIfam" id="TIGR02937">
    <property type="entry name" value="sigma70-ECF"/>
    <property type="match status" value="1"/>
</dbReference>
<evidence type="ECO:0000256" key="5">
    <source>
        <dbReference type="ARBA" id="ARBA00023163"/>
    </source>
</evidence>
<accession>A0A918JIM6</accession>
<organism evidence="7 8">
    <name type="scientific">Streptomyces lucensis JCM 4490</name>
    <dbReference type="NCBI Taxonomy" id="1306176"/>
    <lineage>
        <taxon>Bacteria</taxon>
        <taxon>Bacillati</taxon>
        <taxon>Actinomycetota</taxon>
        <taxon>Actinomycetes</taxon>
        <taxon>Kitasatosporales</taxon>
        <taxon>Streptomycetaceae</taxon>
        <taxon>Streptomyces</taxon>
    </lineage>
</organism>
<evidence type="ECO:0000259" key="6">
    <source>
        <dbReference type="Pfam" id="PF08281"/>
    </source>
</evidence>
<evidence type="ECO:0000256" key="2">
    <source>
        <dbReference type="ARBA" id="ARBA00023015"/>
    </source>
</evidence>
<dbReference type="SUPFAM" id="SSF88946">
    <property type="entry name" value="Sigma2 domain of RNA polymerase sigma factors"/>
    <property type="match status" value="1"/>
</dbReference>
<dbReference type="GO" id="GO:0006352">
    <property type="term" value="P:DNA-templated transcription initiation"/>
    <property type="evidence" value="ECO:0007669"/>
    <property type="project" value="InterPro"/>
</dbReference>
<dbReference type="Pfam" id="PF08281">
    <property type="entry name" value="Sigma70_r4_2"/>
    <property type="match status" value="1"/>
</dbReference>
<dbReference type="Proteomes" id="UP000620224">
    <property type="component" value="Unassembled WGS sequence"/>
</dbReference>
<reference evidence="7" key="2">
    <citation type="submission" date="2020-09" db="EMBL/GenBank/DDBJ databases">
        <authorList>
            <person name="Sun Q."/>
            <person name="Ohkuma M."/>
        </authorList>
    </citation>
    <scope>NUCLEOTIDE SEQUENCE</scope>
    <source>
        <strain evidence="7">JCM 4490</strain>
    </source>
</reference>
<proteinExistence type="inferred from homology"/>
<keyword evidence="2" id="KW-0805">Transcription regulation</keyword>
<dbReference type="Gene3D" id="1.10.1740.10">
    <property type="match status" value="1"/>
</dbReference>
<evidence type="ECO:0000256" key="3">
    <source>
        <dbReference type="ARBA" id="ARBA00023082"/>
    </source>
</evidence>
<sequence>MTGEARTGTLHDPRLVARLVEGAQRGDALAMDELLGILAPYVGRICGPVALQDGADAAQEALIAVFSRIRQLKEPAALFGWVRAIAVREALKLAGQRRRQPTVPMEWEEPPVSGDLQLASDIADALHRLAPEHRAVLMLRHVEGLSEQEVSALLEIPVGTVRSRLFRARRSFRSAWG</sequence>
<dbReference type="InterPro" id="IPR039425">
    <property type="entry name" value="RNA_pol_sigma-70-like"/>
</dbReference>
<protein>
    <submittedName>
        <fullName evidence="7">Sigma-24 (FecI-like protein)</fullName>
    </submittedName>
</protein>
<dbReference type="SUPFAM" id="SSF88659">
    <property type="entry name" value="Sigma3 and sigma4 domains of RNA polymerase sigma factors"/>
    <property type="match status" value="1"/>
</dbReference>
<dbReference type="InterPro" id="IPR013325">
    <property type="entry name" value="RNA_pol_sigma_r2"/>
</dbReference>
<keyword evidence="4" id="KW-0238">DNA-binding</keyword>
<evidence type="ECO:0000313" key="7">
    <source>
        <dbReference type="EMBL" id="GGW80514.1"/>
    </source>
</evidence>
<dbReference type="InterPro" id="IPR014284">
    <property type="entry name" value="RNA_pol_sigma-70_dom"/>
</dbReference>
<evidence type="ECO:0000256" key="1">
    <source>
        <dbReference type="ARBA" id="ARBA00010641"/>
    </source>
</evidence>
<name>A0A918JIM6_9ACTN</name>
<dbReference type="InterPro" id="IPR013324">
    <property type="entry name" value="RNA_pol_sigma_r3/r4-like"/>
</dbReference>
<evidence type="ECO:0000256" key="4">
    <source>
        <dbReference type="ARBA" id="ARBA00023125"/>
    </source>
</evidence>
<evidence type="ECO:0000313" key="8">
    <source>
        <dbReference type="Proteomes" id="UP000620224"/>
    </source>
</evidence>
<dbReference type="GO" id="GO:0016987">
    <property type="term" value="F:sigma factor activity"/>
    <property type="evidence" value="ECO:0007669"/>
    <property type="project" value="UniProtKB-KW"/>
</dbReference>
<dbReference type="PANTHER" id="PTHR43133">
    <property type="entry name" value="RNA POLYMERASE ECF-TYPE SIGMA FACTO"/>
    <property type="match status" value="1"/>
</dbReference>
<keyword evidence="5" id="KW-0804">Transcription</keyword>
<dbReference type="InterPro" id="IPR036388">
    <property type="entry name" value="WH-like_DNA-bd_sf"/>
</dbReference>
<feature type="domain" description="RNA polymerase sigma factor 70 region 4 type 2" evidence="6">
    <location>
        <begin position="122"/>
        <end position="170"/>
    </location>
</feature>
<gene>
    <name evidence="7" type="ORF">GCM10010503_67410</name>
</gene>
<dbReference type="Gene3D" id="1.10.10.10">
    <property type="entry name" value="Winged helix-like DNA-binding domain superfamily/Winged helix DNA-binding domain"/>
    <property type="match status" value="1"/>
</dbReference>
<reference evidence="7" key="1">
    <citation type="journal article" date="2014" name="Int. J. Syst. Evol. Microbiol.">
        <title>Complete genome sequence of Corynebacterium casei LMG S-19264T (=DSM 44701T), isolated from a smear-ripened cheese.</title>
        <authorList>
            <consortium name="US DOE Joint Genome Institute (JGI-PGF)"/>
            <person name="Walter F."/>
            <person name="Albersmeier A."/>
            <person name="Kalinowski J."/>
            <person name="Ruckert C."/>
        </authorList>
    </citation>
    <scope>NUCLEOTIDE SEQUENCE</scope>
    <source>
        <strain evidence="7">JCM 4490</strain>
    </source>
</reference>
<keyword evidence="3" id="KW-0731">Sigma factor</keyword>
<dbReference type="GO" id="GO:0003677">
    <property type="term" value="F:DNA binding"/>
    <property type="evidence" value="ECO:0007669"/>
    <property type="project" value="UniProtKB-KW"/>
</dbReference>
<dbReference type="CDD" id="cd06171">
    <property type="entry name" value="Sigma70_r4"/>
    <property type="match status" value="1"/>
</dbReference>
<comment type="caution">
    <text evidence="7">The sequence shown here is derived from an EMBL/GenBank/DDBJ whole genome shotgun (WGS) entry which is preliminary data.</text>
</comment>
<keyword evidence="8" id="KW-1185">Reference proteome</keyword>
<dbReference type="InterPro" id="IPR013249">
    <property type="entry name" value="RNA_pol_sigma70_r4_t2"/>
</dbReference>
<dbReference type="RefSeq" id="WP_229816377.1">
    <property type="nucleotide sequence ID" value="NZ_BMUE01000025.1"/>
</dbReference>
<dbReference type="PANTHER" id="PTHR43133:SF8">
    <property type="entry name" value="RNA POLYMERASE SIGMA FACTOR HI_1459-RELATED"/>
    <property type="match status" value="1"/>
</dbReference>